<sequence length="59" mass="6443">MIRPRKLLDPSSCFGFGFHKVGDSVPVLSGITRFGPWSLCYHLGSNPKGPMTSMFLSPS</sequence>
<reference evidence="1" key="1">
    <citation type="journal article" date="2023" name="Mol. Ecol. Resour.">
        <title>Chromosome-level genome assembly of a triploid poplar Populus alba 'Berolinensis'.</title>
        <authorList>
            <person name="Chen S."/>
            <person name="Yu Y."/>
            <person name="Wang X."/>
            <person name="Wang S."/>
            <person name="Zhang T."/>
            <person name="Zhou Y."/>
            <person name="He R."/>
            <person name="Meng N."/>
            <person name="Wang Y."/>
            <person name="Liu W."/>
            <person name="Liu Z."/>
            <person name="Liu J."/>
            <person name="Guo Q."/>
            <person name="Huang H."/>
            <person name="Sederoff R.R."/>
            <person name="Wang G."/>
            <person name="Qu G."/>
            <person name="Chen S."/>
        </authorList>
    </citation>
    <scope>NUCLEOTIDE SEQUENCE</scope>
    <source>
        <strain evidence="1">SC-2020</strain>
    </source>
</reference>
<evidence type="ECO:0000313" key="2">
    <source>
        <dbReference type="Proteomes" id="UP001164929"/>
    </source>
</evidence>
<dbReference type="Proteomes" id="UP001164929">
    <property type="component" value="Chromosome 3"/>
</dbReference>
<accession>A0AAD6W9E9</accession>
<organism evidence="1 2">
    <name type="scientific">Populus alba x Populus x berolinensis</name>
    <dbReference type="NCBI Taxonomy" id="444605"/>
    <lineage>
        <taxon>Eukaryota</taxon>
        <taxon>Viridiplantae</taxon>
        <taxon>Streptophyta</taxon>
        <taxon>Embryophyta</taxon>
        <taxon>Tracheophyta</taxon>
        <taxon>Spermatophyta</taxon>
        <taxon>Magnoliopsida</taxon>
        <taxon>eudicotyledons</taxon>
        <taxon>Gunneridae</taxon>
        <taxon>Pentapetalae</taxon>
        <taxon>rosids</taxon>
        <taxon>fabids</taxon>
        <taxon>Malpighiales</taxon>
        <taxon>Salicaceae</taxon>
        <taxon>Saliceae</taxon>
        <taxon>Populus</taxon>
    </lineage>
</organism>
<evidence type="ECO:0000313" key="1">
    <source>
        <dbReference type="EMBL" id="KAJ7004072.1"/>
    </source>
</evidence>
<proteinExistence type="predicted"/>
<dbReference type="AlphaFoldDB" id="A0AAD6W9E9"/>
<keyword evidence="2" id="KW-1185">Reference proteome</keyword>
<protein>
    <submittedName>
        <fullName evidence="1">Uncharacterized protein</fullName>
    </submittedName>
</protein>
<dbReference type="EMBL" id="JAQIZT010000003">
    <property type="protein sequence ID" value="KAJ7004072.1"/>
    <property type="molecule type" value="Genomic_DNA"/>
</dbReference>
<comment type="caution">
    <text evidence="1">The sequence shown here is derived from an EMBL/GenBank/DDBJ whole genome shotgun (WGS) entry which is preliminary data.</text>
</comment>
<gene>
    <name evidence="1" type="ORF">NC653_009074</name>
</gene>
<name>A0AAD6W9E9_9ROSI</name>